<evidence type="ECO:0000313" key="3">
    <source>
        <dbReference type="EMBL" id="MBO8201962.1"/>
    </source>
</evidence>
<accession>A0ABS3Y2S6</accession>
<feature type="domain" description="Calcineurin-like phosphoesterase" evidence="2">
    <location>
        <begin position="1"/>
        <end position="224"/>
    </location>
</feature>
<dbReference type="InterPro" id="IPR029052">
    <property type="entry name" value="Metallo-depent_PP-like"/>
</dbReference>
<keyword evidence="4" id="KW-1185">Reference proteome</keyword>
<dbReference type="SUPFAM" id="SSF56300">
    <property type="entry name" value="Metallo-dependent phosphatases"/>
    <property type="match status" value="1"/>
</dbReference>
<evidence type="ECO:0000259" key="2">
    <source>
        <dbReference type="Pfam" id="PF00149"/>
    </source>
</evidence>
<dbReference type="CDD" id="cd07819">
    <property type="entry name" value="SRPBCC_2"/>
    <property type="match status" value="1"/>
</dbReference>
<feature type="region of interest" description="Disordered" evidence="1">
    <location>
        <begin position="262"/>
        <end position="282"/>
    </location>
</feature>
<sequence length="458" mass="50691">MRVHVVSDVHGNSADLAKAGEGADALLCLGDLILFLDYADHSRGIFPDLFGVENADRIVALRTARRFTEARTLSRQLWAGLDRETAMEAAVRKQYAELFAAFPTPTYATYGNVDMPPLWPEYARPGVNVLDGETVVIGGWRFGFVGGGLRTPMRTPYEIDDEAYAAKVAALGEVDVLCTHIPPEVPELCYDTVARRFERGSPHLLEAVRTLRPRYHLFGHVHQPLARRMRIGATECVNVGHFNATGVPWVLEWWPARPRGGRARGSLPPQTLPRATAGIPHGRSTSLRAFQTRVNRRAMAMAEHTSSSITVDAAPEAVMNVISDFPRYPEWAGEVKEAEVLGRDEQGRAEQVRLLLDAGAIKDEHTLAYEWIGEPEPQEVRWSLVKSQMLRSLDGVYRLTPLAGGERTEVMYQLTVDVKIPMLGMIKRKAEKVIIDRALDGLKKRVEAGGAAASKDGN</sequence>
<dbReference type="SUPFAM" id="SSF55961">
    <property type="entry name" value="Bet v1-like"/>
    <property type="match status" value="1"/>
</dbReference>
<dbReference type="InterPro" id="IPR019587">
    <property type="entry name" value="Polyketide_cyclase/dehydratase"/>
</dbReference>
<gene>
    <name evidence="3" type="ORF">JW613_27245</name>
</gene>
<dbReference type="Proteomes" id="UP000721954">
    <property type="component" value="Unassembled WGS sequence"/>
</dbReference>
<dbReference type="Pfam" id="PF10604">
    <property type="entry name" value="Polyketide_cyc2"/>
    <property type="match status" value="1"/>
</dbReference>
<organism evidence="3 4">
    <name type="scientific">Streptomyces smyrnaeus</name>
    <dbReference type="NCBI Taxonomy" id="1387713"/>
    <lineage>
        <taxon>Bacteria</taxon>
        <taxon>Bacillati</taxon>
        <taxon>Actinomycetota</taxon>
        <taxon>Actinomycetes</taxon>
        <taxon>Kitasatosporales</taxon>
        <taxon>Streptomycetaceae</taxon>
        <taxon>Streptomyces</taxon>
    </lineage>
</organism>
<dbReference type="PANTHER" id="PTHR39683">
    <property type="entry name" value="CONSERVED PROTEIN TB16.3"/>
    <property type="match status" value="1"/>
</dbReference>
<proteinExistence type="predicted"/>
<evidence type="ECO:0000256" key="1">
    <source>
        <dbReference type="SAM" id="MobiDB-lite"/>
    </source>
</evidence>
<name>A0ABS3Y2S6_9ACTN</name>
<reference evidence="3 4" key="1">
    <citation type="submission" date="2021-02" db="EMBL/GenBank/DDBJ databases">
        <title>Streptomyces spirodelae sp. nov., isolated from duckweed.</title>
        <authorList>
            <person name="Saimee Y."/>
            <person name="Duangmal K."/>
        </authorList>
    </citation>
    <scope>NUCLEOTIDE SEQUENCE [LARGE SCALE GENOMIC DNA]</scope>
    <source>
        <strain evidence="3 4">DSM 42105</strain>
    </source>
</reference>
<dbReference type="Gene3D" id="3.30.530.20">
    <property type="match status" value="1"/>
</dbReference>
<dbReference type="InterPro" id="IPR023393">
    <property type="entry name" value="START-like_dom_sf"/>
</dbReference>
<dbReference type="InterPro" id="IPR004843">
    <property type="entry name" value="Calcineurin-like_PHP"/>
</dbReference>
<evidence type="ECO:0000313" key="4">
    <source>
        <dbReference type="Proteomes" id="UP000721954"/>
    </source>
</evidence>
<dbReference type="PANTHER" id="PTHR39683:SF4">
    <property type="entry name" value="COENZYME Q-BINDING PROTEIN COQ10 START DOMAIN-CONTAINING PROTEIN"/>
    <property type="match status" value="1"/>
</dbReference>
<protein>
    <submittedName>
        <fullName evidence="3">SRPBCC family protein</fullName>
    </submittedName>
</protein>
<dbReference type="Gene3D" id="3.60.21.10">
    <property type="match status" value="1"/>
</dbReference>
<dbReference type="Pfam" id="PF00149">
    <property type="entry name" value="Metallophos"/>
    <property type="match status" value="1"/>
</dbReference>
<dbReference type="EMBL" id="JAFFZM010000019">
    <property type="protein sequence ID" value="MBO8201962.1"/>
    <property type="molecule type" value="Genomic_DNA"/>
</dbReference>
<comment type="caution">
    <text evidence="3">The sequence shown here is derived from an EMBL/GenBank/DDBJ whole genome shotgun (WGS) entry which is preliminary data.</text>
</comment>